<comment type="catalytic activity">
    <reaction evidence="1 10">
        <text>D-fructose 6-phosphate + L-glutamine = D-glucosamine 6-phosphate + L-glutamate</text>
        <dbReference type="Rhea" id="RHEA:13237"/>
        <dbReference type="ChEBI" id="CHEBI:29985"/>
        <dbReference type="ChEBI" id="CHEBI:58359"/>
        <dbReference type="ChEBI" id="CHEBI:58725"/>
        <dbReference type="ChEBI" id="CHEBI:61527"/>
        <dbReference type="EC" id="2.6.1.16"/>
    </reaction>
</comment>
<feature type="domain" description="Glutamine amidotransferase type-2" evidence="11">
    <location>
        <begin position="2"/>
        <end position="221"/>
    </location>
</feature>
<dbReference type="Pfam" id="PF01380">
    <property type="entry name" value="SIS"/>
    <property type="match status" value="2"/>
</dbReference>
<dbReference type="HAMAP" id="MF_00164">
    <property type="entry name" value="GlmS"/>
    <property type="match status" value="1"/>
</dbReference>
<keyword evidence="9" id="KW-0315">Glutamine amidotransferase</keyword>
<dbReference type="GO" id="GO:0097367">
    <property type="term" value="F:carbohydrate derivative binding"/>
    <property type="evidence" value="ECO:0007669"/>
    <property type="project" value="InterPro"/>
</dbReference>
<evidence type="ECO:0000256" key="5">
    <source>
        <dbReference type="ARBA" id="ARBA00022490"/>
    </source>
</evidence>
<dbReference type="PANTHER" id="PTHR10937:SF0">
    <property type="entry name" value="GLUTAMINE--FRUCTOSE-6-PHOSPHATE TRANSAMINASE (ISOMERIZING)"/>
    <property type="match status" value="1"/>
</dbReference>
<dbReference type="InterPro" id="IPR001347">
    <property type="entry name" value="SIS_dom"/>
</dbReference>
<gene>
    <name evidence="10 13" type="primary">glmS</name>
    <name evidence="13" type="ORF">COT88_00010</name>
</gene>
<keyword evidence="7 10" id="KW-0808">Transferase</keyword>
<dbReference type="InterPro" id="IPR017932">
    <property type="entry name" value="GATase_2_dom"/>
</dbReference>
<feature type="domain" description="SIS" evidence="12">
    <location>
        <begin position="461"/>
        <end position="602"/>
    </location>
</feature>
<evidence type="ECO:0000256" key="6">
    <source>
        <dbReference type="ARBA" id="ARBA00022576"/>
    </source>
</evidence>
<dbReference type="FunFam" id="3.40.50.10490:FF:000002">
    <property type="entry name" value="Glutamine--fructose-6-phosphate aminotransferase [isomerizing]"/>
    <property type="match status" value="1"/>
</dbReference>
<protein>
    <recommendedName>
        <fullName evidence="4 10">Glutamine--fructose-6-phosphate aminotransferase [isomerizing]</fullName>
        <ecNumber evidence="3 10">2.6.1.16</ecNumber>
    </recommendedName>
    <alternativeName>
        <fullName evidence="10">D-fructose-6-phosphate amidotransferase</fullName>
    </alternativeName>
    <alternativeName>
        <fullName evidence="10">GFAT</fullName>
    </alternativeName>
    <alternativeName>
        <fullName evidence="10">Glucosamine-6-phosphate synthase</fullName>
    </alternativeName>
    <alternativeName>
        <fullName evidence="10">Hexosephosphate aminotransferase</fullName>
    </alternativeName>
    <alternativeName>
        <fullName evidence="10">L-glutamine--D-fructose-6-phosphate amidotransferase</fullName>
    </alternativeName>
</protein>
<dbReference type="FunFam" id="3.40.50.10490:FF:000001">
    <property type="entry name" value="Glutamine--fructose-6-phosphate aminotransferase [isomerizing]"/>
    <property type="match status" value="1"/>
</dbReference>
<evidence type="ECO:0000313" key="14">
    <source>
        <dbReference type="Proteomes" id="UP000230776"/>
    </source>
</evidence>
<dbReference type="EC" id="2.6.1.16" evidence="3 10"/>
<feature type="active site" description="For Fru-6P isomerization activity" evidence="10">
    <location>
        <position position="607"/>
    </location>
</feature>
<comment type="subunit">
    <text evidence="10">Homodimer.</text>
</comment>
<dbReference type="PANTHER" id="PTHR10937">
    <property type="entry name" value="GLUCOSAMINE--FRUCTOSE-6-PHOSPHATE AMINOTRANSFERASE, ISOMERIZING"/>
    <property type="match status" value="1"/>
</dbReference>
<dbReference type="InterPro" id="IPR035466">
    <property type="entry name" value="GlmS/AgaS_SIS"/>
</dbReference>
<dbReference type="FunFam" id="3.60.20.10:FF:000006">
    <property type="entry name" value="Glutamine--fructose-6-phosphate aminotransferase [isomerizing]"/>
    <property type="match status" value="1"/>
</dbReference>
<dbReference type="InterPro" id="IPR047084">
    <property type="entry name" value="GFAT_N"/>
</dbReference>
<dbReference type="Gene3D" id="3.40.50.10490">
    <property type="entry name" value="Glucose-6-phosphate isomerase like protein, domain 1"/>
    <property type="match status" value="2"/>
</dbReference>
<dbReference type="GO" id="GO:0006487">
    <property type="term" value="P:protein N-linked glycosylation"/>
    <property type="evidence" value="ECO:0007669"/>
    <property type="project" value="TreeGrafter"/>
</dbReference>
<dbReference type="InterPro" id="IPR035490">
    <property type="entry name" value="GlmS/FrlB_SIS"/>
</dbReference>
<dbReference type="SUPFAM" id="SSF53697">
    <property type="entry name" value="SIS domain"/>
    <property type="match status" value="1"/>
</dbReference>
<dbReference type="GO" id="GO:0006047">
    <property type="term" value="P:UDP-N-acetylglucosamine metabolic process"/>
    <property type="evidence" value="ECO:0007669"/>
    <property type="project" value="TreeGrafter"/>
</dbReference>
<dbReference type="AlphaFoldDB" id="A0A2H0VHY0"/>
<feature type="active site" description="Nucleophile; for GATase activity" evidence="10">
    <location>
        <position position="2"/>
    </location>
</feature>
<reference evidence="14" key="1">
    <citation type="submission" date="2017-09" db="EMBL/GenBank/DDBJ databases">
        <title>Depth-based differentiation of microbial function through sediment-hosted aquifers and enrichment of novel symbionts in the deep terrestrial subsurface.</title>
        <authorList>
            <person name="Probst A.J."/>
            <person name="Ladd B."/>
            <person name="Jarett J.K."/>
            <person name="Geller-Mcgrath D.E."/>
            <person name="Sieber C.M.K."/>
            <person name="Emerson J.B."/>
            <person name="Anantharaman K."/>
            <person name="Thomas B.C."/>
            <person name="Malmstrom R."/>
            <person name="Stieglmeier M."/>
            <person name="Klingl A."/>
            <person name="Woyke T."/>
            <person name="Ryan C.M."/>
            <person name="Banfield J.F."/>
        </authorList>
    </citation>
    <scope>NUCLEOTIDE SEQUENCE [LARGE SCALE GENOMIC DNA]</scope>
</reference>
<sequence length="612" mass="67813">MCGIVGYIGKRDAIPILMDGLKTLEYRGYDSAGLVGFKGEEVVFEKAVGRVANLDEKIDKHGGFSGNIGIAHTRWATHGGVTELNAHPHTGCNQNIFLVHNGIIENYQKIKDKLIETGHRFYSETDTEVLAHLIEELRDKDNILLEDAVRLALQKIKGTYGLVVVDKRNPYKMVIARNFSPLILGVGKDEFIVASDATAILRSTSSVIYLNDGEIAVLEPDKYRIFNIDNEQVDRTPEELDWDIETAKKGDFPHYMLKEIYEEPEAIKNSIRGRLDLENGKAVLGGLSSIKEDLSKIDRLHISACGTAYIAGLVGEYMIEEYAGVPVEVDYASEVRYRKPIFGKRDAMLTISQSGETADTLAALYEAKEKGILTLGIVNAVGSTISRETGAGVYQHIGPEIGVASTKSFVSQLSILALLTVYIGRKKGMSLVMGKRILDELSRIPEKMERLLKLNDGIKELANRYAGYNNFLYMGRKYNFPMALEGALKIKEIAYVHAEGYASGEMKHGPIALIDKNFPSLIICPQDSVYEKNISNIEEIKARGGIVIAIGTEGDDRIRNLVDDVIYIPKTLEMLTPILVSLPLHLFAYHVGVKKGYDVDKPRNLAKSVTVE</sequence>
<evidence type="ECO:0000256" key="4">
    <source>
        <dbReference type="ARBA" id="ARBA00016090"/>
    </source>
</evidence>
<keyword evidence="6 10" id="KW-0032">Aminotransferase</keyword>
<evidence type="ECO:0000256" key="10">
    <source>
        <dbReference type="HAMAP-Rule" id="MF_00164"/>
    </source>
</evidence>
<dbReference type="Pfam" id="PF13522">
    <property type="entry name" value="GATase_6"/>
    <property type="match status" value="1"/>
</dbReference>
<evidence type="ECO:0000256" key="9">
    <source>
        <dbReference type="ARBA" id="ARBA00022962"/>
    </source>
</evidence>
<dbReference type="GO" id="GO:0046349">
    <property type="term" value="P:amino sugar biosynthetic process"/>
    <property type="evidence" value="ECO:0007669"/>
    <property type="project" value="UniProtKB-ARBA"/>
</dbReference>
<evidence type="ECO:0000313" key="13">
    <source>
        <dbReference type="EMBL" id="PIR98714.1"/>
    </source>
</evidence>
<dbReference type="SUPFAM" id="SSF56235">
    <property type="entry name" value="N-terminal nucleophile aminohydrolases (Ntn hydrolases)"/>
    <property type="match status" value="1"/>
</dbReference>
<dbReference type="InterPro" id="IPR046348">
    <property type="entry name" value="SIS_dom_sf"/>
</dbReference>
<dbReference type="CDD" id="cd05009">
    <property type="entry name" value="SIS_GlmS_GlmD_2"/>
    <property type="match status" value="1"/>
</dbReference>
<dbReference type="GO" id="GO:0006002">
    <property type="term" value="P:fructose 6-phosphate metabolic process"/>
    <property type="evidence" value="ECO:0007669"/>
    <property type="project" value="TreeGrafter"/>
</dbReference>
<dbReference type="Proteomes" id="UP000230776">
    <property type="component" value="Unassembled WGS sequence"/>
</dbReference>
<evidence type="ECO:0000259" key="12">
    <source>
        <dbReference type="PROSITE" id="PS51464"/>
    </source>
</evidence>
<dbReference type="NCBIfam" id="NF001484">
    <property type="entry name" value="PRK00331.1"/>
    <property type="match status" value="1"/>
</dbReference>
<evidence type="ECO:0000256" key="2">
    <source>
        <dbReference type="ARBA" id="ARBA00004496"/>
    </source>
</evidence>
<comment type="subcellular location">
    <subcellularLocation>
        <location evidence="2 10">Cytoplasm</location>
    </subcellularLocation>
</comment>
<keyword evidence="8" id="KW-0677">Repeat</keyword>
<comment type="function">
    <text evidence="10">Catalyzes the first step in hexosamine metabolism, converting fructose-6P into glucosamine-6P using glutamine as a nitrogen source.</text>
</comment>
<feature type="domain" description="SIS" evidence="12">
    <location>
        <begin position="290"/>
        <end position="429"/>
    </location>
</feature>
<dbReference type="GO" id="GO:0005829">
    <property type="term" value="C:cytosol"/>
    <property type="evidence" value="ECO:0007669"/>
    <property type="project" value="TreeGrafter"/>
</dbReference>
<dbReference type="InterPro" id="IPR029055">
    <property type="entry name" value="Ntn_hydrolases_N"/>
</dbReference>
<evidence type="ECO:0000256" key="7">
    <source>
        <dbReference type="ARBA" id="ARBA00022679"/>
    </source>
</evidence>
<dbReference type="CDD" id="cd05008">
    <property type="entry name" value="SIS_GlmS_GlmD_1"/>
    <property type="match status" value="1"/>
</dbReference>
<feature type="initiator methionine" description="Removed" evidence="10">
    <location>
        <position position="1"/>
    </location>
</feature>
<dbReference type="EMBL" id="PFAG01000001">
    <property type="protein sequence ID" value="PIR98714.1"/>
    <property type="molecule type" value="Genomic_DNA"/>
</dbReference>
<organism evidence="13 14">
    <name type="scientific">Candidatus Colwellbacteria bacterium CG10_big_fil_rev_8_21_14_0_10_41_28</name>
    <dbReference type="NCBI Taxonomy" id="1974539"/>
    <lineage>
        <taxon>Bacteria</taxon>
        <taxon>Candidatus Colwelliibacteriota</taxon>
    </lineage>
</organism>
<evidence type="ECO:0000256" key="8">
    <source>
        <dbReference type="ARBA" id="ARBA00022737"/>
    </source>
</evidence>
<evidence type="ECO:0000259" key="11">
    <source>
        <dbReference type="PROSITE" id="PS51278"/>
    </source>
</evidence>
<evidence type="ECO:0000256" key="1">
    <source>
        <dbReference type="ARBA" id="ARBA00001031"/>
    </source>
</evidence>
<dbReference type="PROSITE" id="PS51278">
    <property type="entry name" value="GATASE_TYPE_2"/>
    <property type="match status" value="1"/>
</dbReference>
<dbReference type="GO" id="GO:0004360">
    <property type="term" value="F:glutamine-fructose-6-phosphate transaminase (isomerizing) activity"/>
    <property type="evidence" value="ECO:0007669"/>
    <property type="project" value="UniProtKB-UniRule"/>
</dbReference>
<dbReference type="CDD" id="cd00714">
    <property type="entry name" value="GFAT"/>
    <property type="match status" value="1"/>
</dbReference>
<evidence type="ECO:0000256" key="3">
    <source>
        <dbReference type="ARBA" id="ARBA00012916"/>
    </source>
</evidence>
<dbReference type="InterPro" id="IPR005855">
    <property type="entry name" value="GFAT"/>
</dbReference>
<dbReference type="GO" id="GO:0005975">
    <property type="term" value="P:carbohydrate metabolic process"/>
    <property type="evidence" value="ECO:0007669"/>
    <property type="project" value="UniProtKB-UniRule"/>
</dbReference>
<name>A0A2H0VHY0_9BACT</name>
<dbReference type="PROSITE" id="PS51464">
    <property type="entry name" value="SIS"/>
    <property type="match status" value="2"/>
</dbReference>
<dbReference type="NCBIfam" id="TIGR01135">
    <property type="entry name" value="glmS"/>
    <property type="match status" value="1"/>
</dbReference>
<keyword evidence="5 10" id="KW-0963">Cytoplasm</keyword>
<comment type="caution">
    <text evidence="13">The sequence shown here is derived from an EMBL/GenBank/DDBJ whole genome shotgun (WGS) entry which is preliminary data.</text>
</comment>
<dbReference type="Gene3D" id="3.60.20.10">
    <property type="entry name" value="Glutamine Phosphoribosylpyrophosphate, subunit 1, domain 1"/>
    <property type="match status" value="1"/>
</dbReference>
<proteinExistence type="inferred from homology"/>
<accession>A0A2H0VHY0</accession>